<evidence type="ECO:0000259" key="5">
    <source>
        <dbReference type="SMART" id="SM00563"/>
    </source>
</evidence>
<keyword evidence="2 6" id="KW-0808">Transferase</keyword>
<keyword evidence="4" id="KW-0812">Transmembrane</keyword>
<evidence type="ECO:0000256" key="3">
    <source>
        <dbReference type="ARBA" id="ARBA00023315"/>
    </source>
</evidence>
<evidence type="ECO:0000313" key="7">
    <source>
        <dbReference type="Proteomes" id="UP000009047"/>
    </source>
</evidence>
<evidence type="ECO:0000256" key="1">
    <source>
        <dbReference type="ARBA" id="ARBA00005189"/>
    </source>
</evidence>
<dbReference type="eggNOG" id="COG0204">
    <property type="taxonomic scope" value="Bacteria"/>
</dbReference>
<protein>
    <submittedName>
        <fullName evidence="6">1-acyl-sn-glycerol-3-phosphate acyltransferase</fullName>
        <ecNumber evidence="6">2.3.1.51</ecNumber>
    </submittedName>
</protein>
<proteinExistence type="predicted"/>
<keyword evidence="3 6" id="KW-0012">Acyltransferase</keyword>
<dbReference type="RefSeq" id="WP_013256966.1">
    <property type="nucleotide sequence ID" value="NC_014365.1"/>
</dbReference>
<dbReference type="Proteomes" id="UP000009047">
    <property type="component" value="Chromosome"/>
</dbReference>
<dbReference type="PANTHER" id="PTHR10434">
    <property type="entry name" value="1-ACYL-SN-GLYCEROL-3-PHOSPHATE ACYLTRANSFERASE"/>
    <property type="match status" value="1"/>
</dbReference>
<dbReference type="SUPFAM" id="SSF69593">
    <property type="entry name" value="Glycerol-3-phosphate (1)-acyltransferase"/>
    <property type="match status" value="1"/>
</dbReference>
<organism evidence="6 7">
    <name type="scientific">Desulfarculus baarsii (strain ATCC 33931 / DSM 2075 / LMG 7858 / VKM B-1802 / 2st14)</name>
    <dbReference type="NCBI Taxonomy" id="644282"/>
    <lineage>
        <taxon>Bacteria</taxon>
        <taxon>Pseudomonadati</taxon>
        <taxon>Thermodesulfobacteriota</taxon>
        <taxon>Desulfarculia</taxon>
        <taxon>Desulfarculales</taxon>
        <taxon>Desulfarculaceae</taxon>
        <taxon>Desulfarculus</taxon>
    </lineage>
</organism>
<name>E1QDJ1_DESB2</name>
<evidence type="ECO:0000313" key="6">
    <source>
        <dbReference type="EMBL" id="ADK83510.1"/>
    </source>
</evidence>
<keyword evidence="4" id="KW-1133">Transmembrane helix</keyword>
<accession>E1QDJ1</accession>
<evidence type="ECO:0000256" key="4">
    <source>
        <dbReference type="SAM" id="Phobius"/>
    </source>
</evidence>
<dbReference type="PANTHER" id="PTHR10434:SF66">
    <property type="entry name" value="PHOSPHOLIPID_GLYCEROL ACYLTRANSFERASE DOMAIN-CONTAINING PROTEIN"/>
    <property type="match status" value="1"/>
</dbReference>
<dbReference type="HOGENOM" id="CLU_027938_6_3_7"/>
<dbReference type="Pfam" id="PF01553">
    <property type="entry name" value="Acyltransferase"/>
    <property type="match status" value="1"/>
</dbReference>
<reference evidence="6 7" key="1">
    <citation type="journal article" date="2010" name="Stand. Genomic Sci.">
        <title>Complete genome sequence of Desulfarculus baarsii type strain (2st14).</title>
        <authorList>
            <person name="Sun H."/>
            <person name="Spring S."/>
            <person name="Lapidus A."/>
            <person name="Davenport K."/>
            <person name="Del Rio T.G."/>
            <person name="Tice H."/>
            <person name="Nolan M."/>
            <person name="Copeland A."/>
            <person name="Cheng J.F."/>
            <person name="Lucas S."/>
            <person name="Tapia R."/>
            <person name="Goodwin L."/>
            <person name="Pitluck S."/>
            <person name="Ivanova N."/>
            <person name="Pagani I."/>
            <person name="Mavromatis K."/>
            <person name="Ovchinnikova G."/>
            <person name="Pati A."/>
            <person name="Chen A."/>
            <person name="Palaniappan K."/>
            <person name="Hauser L."/>
            <person name="Chang Y.J."/>
            <person name="Jeffries C.D."/>
            <person name="Detter J.C."/>
            <person name="Han C."/>
            <person name="Rohde M."/>
            <person name="Brambilla E."/>
            <person name="Goker M."/>
            <person name="Woyke T."/>
            <person name="Bristow J."/>
            <person name="Eisen J.A."/>
            <person name="Markowitz V."/>
            <person name="Hugenholtz P."/>
            <person name="Kyrpides N.C."/>
            <person name="Klenk H.P."/>
            <person name="Land M."/>
        </authorList>
    </citation>
    <scope>NUCLEOTIDE SEQUENCE [LARGE SCALE GENOMIC DNA]</scope>
    <source>
        <strain evidence="7">ATCC 33931 / DSM 2075 / LMG 7858 / VKM B-1802 / 2st14</strain>
    </source>
</reference>
<feature type="transmembrane region" description="Helical" evidence="4">
    <location>
        <begin position="12"/>
        <end position="32"/>
    </location>
</feature>
<dbReference type="EC" id="2.3.1.51" evidence="6"/>
<keyword evidence="4" id="KW-0472">Membrane</keyword>
<dbReference type="GO" id="GO:0003841">
    <property type="term" value="F:1-acylglycerol-3-phosphate O-acyltransferase activity"/>
    <property type="evidence" value="ECO:0007669"/>
    <property type="project" value="UniProtKB-EC"/>
</dbReference>
<feature type="domain" description="Phospholipid/glycerol acyltransferase" evidence="5">
    <location>
        <begin position="70"/>
        <end position="184"/>
    </location>
</feature>
<dbReference type="GO" id="GO:0006654">
    <property type="term" value="P:phosphatidic acid biosynthetic process"/>
    <property type="evidence" value="ECO:0007669"/>
    <property type="project" value="TreeGrafter"/>
</dbReference>
<sequence length="252" mass="26702">MPLFLKKALQATGFVLSTSVLGLLSMITGLFWPRGARWFARAWGKGLCGMAGFRLRVSGLENLPRDGGGFVVASNHQSAADIAVVLAGLPGDVCWVTKASLLKVPFIGWHLRMVHIPVSRAKAGNTAKLLQAGAQKIRDGAMVVIFPEGTRNRAPEHLLPFRKGAFLLAEAAGRPIVPVAISGSADLMKPGALLPESGVIDLRIGPPVDPTIFAPGDLEGLAQATRRAVQELLGHPPDERFDDQRQVASAAG</sequence>
<dbReference type="STRING" id="644282.Deba_0131"/>
<dbReference type="AlphaFoldDB" id="E1QDJ1"/>
<gene>
    <name evidence="6" type="ordered locus">Deba_0131</name>
</gene>
<evidence type="ECO:0000256" key="2">
    <source>
        <dbReference type="ARBA" id="ARBA00022679"/>
    </source>
</evidence>
<comment type="pathway">
    <text evidence="1">Lipid metabolism.</text>
</comment>
<keyword evidence="7" id="KW-1185">Reference proteome</keyword>
<dbReference type="EMBL" id="CP002085">
    <property type="protein sequence ID" value="ADK83510.1"/>
    <property type="molecule type" value="Genomic_DNA"/>
</dbReference>
<dbReference type="CDD" id="cd07989">
    <property type="entry name" value="LPLAT_AGPAT-like"/>
    <property type="match status" value="1"/>
</dbReference>
<dbReference type="SMART" id="SM00563">
    <property type="entry name" value="PlsC"/>
    <property type="match status" value="1"/>
</dbReference>
<dbReference type="InterPro" id="IPR002123">
    <property type="entry name" value="Plipid/glycerol_acylTrfase"/>
</dbReference>
<dbReference type="KEGG" id="dbr:Deba_0131"/>